<protein>
    <recommendedName>
        <fullName evidence="4">Phosphoenolpyruvate phosphomutase</fullName>
    </recommendedName>
</protein>
<keyword evidence="2" id="KW-0614">Plasmid</keyword>
<dbReference type="GO" id="GO:0003824">
    <property type="term" value="F:catalytic activity"/>
    <property type="evidence" value="ECO:0007669"/>
    <property type="project" value="InterPro"/>
</dbReference>
<dbReference type="PANTHER" id="PTHR42905:SF7">
    <property type="entry name" value="PHOSPHOENOLPYRUVATE PHOSPHOMUTASE"/>
    <property type="match status" value="1"/>
</dbReference>
<dbReference type="InterPro" id="IPR039556">
    <property type="entry name" value="ICL/PEPM"/>
</dbReference>
<geneLocation type="plasmid" evidence="2 3">
    <name>unnamed1</name>
</geneLocation>
<dbReference type="PANTHER" id="PTHR42905">
    <property type="entry name" value="PHOSPHOENOLPYRUVATE CARBOXYLASE"/>
    <property type="match status" value="1"/>
</dbReference>
<organism evidence="2 3">
    <name type="scientific">Agrobacterium pusense</name>
    <dbReference type="NCBI Taxonomy" id="648995"/>
    <lineage>
        <taxon>Bacteria</taxon>
        <taxon>Pseudomonadati</taxon>
        <taxon>Pseudomonadota</taxon>
        <taxon>Alphaproteobacteria</taxon>
        <taxon>Hyphomicrobiales</taxon>
        <taxon>Rhizobiaceae</taxon>
        <taxon>Rhizobium/Agrobacterium group</taxon>
        <taxon>Agrobacterium</taxon>
    </lineage>
</organism>
<sequence>MTIGNRILPEKRRAKLQQLVSAGALVRAIEAHSGISALISSETSGVGNGHEGRRFDALWLSSLTSSAARALPDMELYALERRLELVDEILSATSKPLIVDGDTGGDPTAFEYLCARLESAGVSAVVIEDKQHPKRNSLSLSSTHVLEDPVTFGQKIYRGREALLSEDFRIFARLESLIAGETVEDALRRARVYLEHGAHGVMIHSKERGPTSVFEFLDRFRGEGFTQPVICVPTTYNNVRAQDLHARGASIVIHANHLLRASHFAMRQICMSLLENDRSMEADNIITPVAEIFREVGYDAALARDAARDSAS</sequence>
<comment type="similarity">
    <text evidence="1">Belongs to the isocitrate lyase/PEP mutase superfamily. PEP mutase family.</text>
</comment>
<reference evidence="2 3" key="1">
    <citation type="submission" date="2020-04" db="EMBL/GenBank/DDBJ databases">
        <title>FDA dAtabase for Regulatory Grade micrObial Sequences (FDA-ARGOS): Supporting development and validation of Infectious Disease Dx tests.</title>
        <authorList>
            <person name="Sciortino C."/>
            <person name="Tallon L."/>
            <person name="Sadzewicz L."/>
            <person name="Vavikolanu K."/>
            <person name="Mehta A."/>
            <person name="Aluvathingal J."/>
            <person name="Nadendla S."/>
            <person name="Nandy P."/>
            <person name="Geyer C."/>
            <person name="Yan Y."/>
            <person name="Sichtig H."/>
        </authorList>
    </citation>
    <scope>NUCLEOTIDE SEQUENCE [LARGE SCALE GENOMIC DNA]</scope>
    <source>
        <strain evidence="2 3">FDAARGOS_633</strain>
        <plasmid evidence="2 3">unnamed1</plasmid>
    </source>
</reference>
<name>A0A6H0ZJ40_9HYPH</name>
<evidence type="ECO:0008006" key="4">
    <source>
        <dbReference type="Google" id="ProtNLM"/>
    </source>
</evidence>
<evidence type="ECO:0000313" key="3">
    <source>
        <dbReference type="Proteomes" id="UP000500870"/>
    </source>
</evidence>
<accession>A0A6H0ZJ40</accession>
<gene>
    <name evidence="2" type="ORF">FOB41_02270</name>
</gene>
<dbReference type="EMBL" id="CP050897">
    <property type="protein sequence ID" value="QIX20014.1"/>
    <property type="molecule type" value="Genomic_DNA"/>
</dbReference>
<dbReference type="CDD" id="cd00377">
    <property type="entry name" value="ICL_PEPM"/>
    <property type="match status" value="1"/>
</dbReference>
<dbReference type="RefSeq" id="WP_177319061.1">
    <property type="nucleotide sequence ID" value="NZ_CP050897.1"/>
</dbReference>
<evidence type="ECO:0000256" key="1">
    <source>
        <dbReference type="ARBA" id="ARBA00038455"/>
    </source>
</evidence>
<dbReference type="SUPFAM" id="SSF51621">
    <property type="entry name" value="Phosphoenolpyruvate/pyruvate domain"/>
    <property type="match status" value="1"/>
</dbReference>
<dbReference type="InterPro" id="IPR015813">
    <property type="entry name" value="Pyrv/PenolPyrv_kinase-like_dom"/>
</dbReference>
<dbReference type="Pfam" id="PF13714">
    <property type="entry name" value="PEP_mutase"/>
    <property type="match status" value="1"/>
</dbReference>
<evidence type="ECO:0000313" key="2">
    <source>
        <dbReference type="EMBL" id="QIX20014.1"/>
    </source>
</evidence>
<dbReference type="InterPro" id="IPR040442">
    <property type="entry name" value="Pyrv_kinase-like_dom_sf"/>
</dbReference>
<dbReference type="AlphaFoldDB" id="A0A6H0ZJ40"/>
<dbReference type="Proteomes" id="UP000500870">
    <property type="component" value="Plasmid unnamed1"/>
</dbReference>
<proteinExistence type="inferred from homology"/>
<dbReference type="Gene3D" id="3.20.20.60">
    <property type="entry name" value="Phosphoenolpyruvate-binding domains"/>
    <property type="match status" value="1"/>
</dbReference>